<evidence type="ECO:0000256" key="7">
    <source>
        <dbReference type="ARBA" id="ARBA00023235"/>
    </source>
</evidence>
<evidence type="ECO:0000256" key="9">
    <source>
        <dbReference type="RuleBase" id="RU003915"/>
    </source>
</evidence>
<proteinExistence type="inferred from homology"/>
<dbReference type="SUPFAM" id="SSF54534">
    <property type="entry name" value="FKBP-like"/>
    <property type="match status" value="2"/>
</dbReference>
<keyword evidence="6" id="KW-0143">Chaperone</keyword>
<dbReference type="Gene3D" id="3.10.50.40">
    <property type="match status" value="2"/>
</dbReference>
<keyword evidence="5 8" id="KW-0697">Rotamase</keyword>
<evidence type="ECO:0000256" key="5">
    <source>
        <dbReference type="ARBA" id="ARBA00023110"/>
    </source>
</evidence>
<dbReference type="GO" id="GO:0005737">
    <property type="term" value="C:cytoplasm"/>
    <property type="evidence" value="ECO:0007669"/>
    <property type="project" value="UniProtKB-SubCell"/>
</dbReference>
<sequence length="288" mass="31522">MKQRLSIALLLLLAIILATGCISEEKRVQEGDNITVNYIGRLENGTIFDTSYEDVARDAGVYTPGRSYQPLTFQVGSGQMIPGFDKGVIGMKVNETKTVVIPPAEAYGEYDPAKITVLPKVIEIPLEETFNRTVEMSVAQFESNFGTGHKTGERLLIPGSEIHIIVDNITDNTVTISYDLSVGDTFLFDNQWNETVIGANETMITVRHDLAVGDNITLPRQPWKSTVTAISDKNATLEASEILQPEIQSPLGTASVSMNDTSILIDYNHPLAGKTLTFEITVVSIERG</sequence>
<evidence type="ECO:0000256" key="2">
    <source>
        <dbReference type="ARBA" id="ARBA00004496"/>
    </source>
</evidence>
<dbReference type="EC" id="5.2.1.8" evidence="9"/>
<evidence type="ECO:0000313" key="12">
    <source>
        <dbReference type="Proteomes" id="UP000186940"/>
    </source>
</evidence>
<keyword evidence="4" id="KW-0963">Cytoplasm</keyword>
<evidence type="ECO:0000256" key="8">
    <source>
        <dbReference type="PROSITE-ProRule" id="PRU00277"/>
    </source>
</evidence>
<keyword evidence="7 8" id="KW-0413">Isomerase</keyword>
<dbReference type="PROSITE" id="PS50059">
    <property type="entry name" value="FKBP_PPIASE"/>
    <property type="match status" value="1"/>
</dbReference>
<evidence type="ECO:0000256" key="4">
    <source>
        <dbReference type="ARBA" id="ARBA00022490"/>
    </source>
</evidence>
<dbReference type="PANTHER" id="PTHR47861:SF3">
    <property type="entry name" value="FKBP-TYPE PEPTIDYL-PROLYL CIS-TRANS ISOMERASE SLYD"/>
    <property type="match status" value="1"/>
</dbReference>
<comment type="subcellular location">
    <subcellularLocation>
        <location evidence="2">Cytoplasm</location>
    </subcellularLocation>
</comment>
<reference evidence="11" key="1">
    <citation type="submission" date="2016-05" db="EMBL/GenBank/DDBJ databases">
        <title>Microbial consortia oxidize butane by reversing methanogenesis.</title>
        <authorList>
            <person name="Laso-Perez R."/>
            <person name="Richter M."/>
            <person name="Wegener G."/>
            <person name="Musat F."/>
        </authorList>
    </citation>
    <scope>NUCLEOTIDE SEQUENCE [LARGE SCALE GENOMIC DNA]</scope>
    <source>
        <strain evidence="11">BOX2</strain>
    </source>
</reference>
<name>A0A1F2P7F3_9EURY</name>
<organism evidence="11 12">
    <name type="scientific">Candidatus Syntropharchaeum caldarium</name>
    <dbReference type="NCBI Taxonomy" id="1838285"/>
    <lineage>
        <taxon>Archaea</taxon>
        <taxon>Methanobacteriati</taxon>
        <taxon>Methanobacteriota</taxon>
        <taxon>Stenosarchaea group</taxon>
        <taxon>Methanomicrobia</taxon>
        <taxon>Methanosarcinales</taxon>
        <taxon>ANME-2 cluster</taxon>
        <taxon>Candidatus Syntropharchaeum</taxon>
    </lineage>
</organism>
<dbReference type="Proteomes" id="UP000186940">
    <property type="component" value="Unassembled WGS sequence"/>
</dbReference>
<dbReference type="AlphaFoldDB" id="A0A1F2P7F3"/>
<comment type="caution">
    <text evidence="11">The sequence shown here is derived from an EMBL/GenBank/DDBJ whole genome shotgun (WGS) entry which is preliminary data.</text>
</comment>
<evidence type="ECO:0000256" key="3">
    <source>
        <dbReference type="ARBA" id="ARBA00006577"/>
    </source>
</evidence>
<evidence type="ECO:0000259" key="10">
    <source>
        <dbReference type="PROSITE" id="PS50059"/>
    </source>
</evidence>
<evidence type="ECO:0000313" key="11">
    <source>
        <dbReference type="EMBL" id="OFV67239.1"/>
    </source>
</evidence>
<dbReference type="GO" id="GO:0042026">
    <property type="term" value="P:protein refolding"/>
    <property type="evidence" value="ECO:0007669"/>
    <property type="project" value="UniProtKB-ARBA"/>
</dbReference>
<evidence type="ECO:0000256" key="6">
    <source>
        <dbReference type="ARBA" id="ARBA00023186"/>
    </source>
</evidence>
<evidence type="ECO:0000256" key="1">
    <source>
        <dbReference type="ARBA" id="ARBA00000971"/>
    </source>
</evidence>
<dbReference type="PANTHER" id="PTHR47861">
    <property type="entry name" value="FKBP-TYPE PEPTIDYL-PROLYL CIS-TRANS ISOMERASE SLYD"/>
    <property type="match status" value="1"/>
</dbReference>
<feature type="domain" description="PPIase FKBP-type" evidence="10">
    <location>
        <begin position="31"/>
        <end position="140"/>
    </location>
</feature>
<dbReference type="GO" id="GO:0003755">
    <property type="term" value="F:peptidyl-prolyl cis-trans isomerase activity"/>
    <property type="evidence" value="ECO:0007669"/>
    <property type="project" value="UniProtKB-UniRule"/>
</dbReference>
<accession>A0A1F2P7F3</accession>
<dbReference type="STRING" id="1838285.SCAL_001508"/>
<comment type="catalytic activity">
    <reaction evidence="1 8 9">
        <text>[protein]-peptidylproline (omega=180) = [protein]-peptidylproline (omega=0)</text>
        <dbReference type="Rhea" id="RHEA:16237"/>
        <dbReference type="Rhea" id="RHEA-COMP:10747"/>
        <dbReference type="Rhea" id="RHEA-COMP:10748"/>
        <dbReference type="ChEBI" id="CHEBI:83833"/>
        <dbReference type="ChEBI" id="CHEBI:83834"/>
        <dbReference type="EC" id="5.2.1.8"/>
    </reaction>
</comment>
<dbReference type="Pfam" id="PF00254">
    <property type="entry name" value="FKBP_C"/>
    <property type="match status" value="1"/>
</dbReference>
<comment type="similarity">
    <text evidence="3 9">Belongs to the FKBP-type PPIase family.</text>
</comment>
<dbReference type="InterPro" id="IPR046357">
    <property type="entry name" value="PPIase_dom_sf"/>
</dbReference>
<protein>
    <recommendedName>
        <fullName evidence="9">Peptidyl-prolyl cis-trans isomerase</fullName>
        <ecNumber evidence="9">5.2.1.8</ecNumber>
    </recommendedName>
</protein>
<keyword evidence="12" id="KW-1185">Reference proteome</keyword>
<dbReference type="EMBL" id="LYOS01000005">
    <property type="protein sequence ID" value="OFV67239.1"/>
    <property type="molecule type" value="Genomic_DNA"/>
</dbReference>
<dbReference type="InterPro" id="IPR001179">
    <property type="entry name" value="PPIase_FKBP_dom"/>
</dbReference>
<dbReference type="PROSITE" id="PS51257">
    <property type="entry name" value="PROKAR_LIPOPROTEIN"/>
    <property type="match status" value="1"/>
</dbReference>
<gene>
    <name evidence="11" type="ORF">SCAL_001508</name>
</gene>